<evidence type="ECO:0000313" key="7">
    <source>
        <dbReference type="EMBL" id="AIB36153.1"/>
    </source>
</evidence>
<evidence type="ECO:0000256" key="1">
    <source>
        <dbReference type="ARBA" id="ARBA00004613"/>
    </source>
</evidence>
<dbReference type="Pfam" id="PF12545">
    <property type="entry name" value="DUF3739"/>
    <property type="match status" value="1"/>
</dbReference>
<evidence type="ECO:0000256" key="3">
    <source>
        <dbReference type="ARBA" id="ARBA00022729"/>
    </source>
</evidence>
<dbReference type="InterPro" id="IPR011050">
    <property type="entry name" value="Pectin_lyase_fold/virulence"/>
</dbReference>
<sequence>MVRCKTPVNLKAPVTVLRLKPLAQAIALLMVAGNAQAATAFSSGWFADKGASQASTAARTGAGQVPGIPSLNQQAQAKQQLARSISTLNTSVAAIAAQQAAQAAGRQAAFGQVSNIPDGLGKGGLQVDNSLTQGWTNAKGPIQSQSGGKTTVTIEQTADKAILNWETFNVGRNTTVDFQQQSTWAVLNRVNDPNARPSEIQGQINGAGTVMIMNRNGVVFSGTSQVNVRNLVAAAATMTDDQFTQRGLYVDTNGTQPTFTDAAGKVEVQRGALIQTHTAATSTDSGGYALLLGSEVENAGTIITAKGQATLAAGDSFYIRKGVGTAGNDRSTTRGNEVATSLKAGSTAGNVTNSGLIMASTGDITLTGHQVQQNGVALASTSVDTRGTIHLLNAASDTRGSVTLGEGSTTAVLLDASGSTALNSQKDNGLIKLDGTPANLITGQFNNLSAVVDRTDQSRIEIVSGGTVDFQKGSITLATGGQVAVSAGQRSLVRDGAMIDVSGAIGVKVAMESNAIKINVQGNEQRDAPVNRDGGQLINNDVWVDLRELVFVPAGTNGYATDRWYTAGGLLEVGGYLGTQGHSVGEWMAQGGTVTFTGKEAVTQKGAQINLSGGTVDVQAGYIQQTWLKGPDGRLYEVSKAPGDILYSGFYKGYEDTSVRWGQTESYYNPLIAPQRRYEAGYTVGRDAGKLVIGTSSAVLEGQVISDVFQGDRQTQAPTINLDGYQQSQKARAQRAQLIIGQYIPVYNKTTGTLRYALSGTSDQVLIDSNTQKIADGLDLGTVLPSDRQGKILLDSDQLNGARLGAVKVAAKQQVNVNGALSVADGGDITLFGPGVQINANLTAHGGSVNAGNILSQVDPLKAGEVTDTILAGGSNVNVAAGVKLDTSGRWNNLALDPAASAGVAYVNGGKVSLRSASNVNLAAGSVVDVSSGGTLGVDGKLTGGKGGNGTLGALGALALEGDVRGYGVNGGGTLALQAHKVQIGESTNAVGSDTLKLAGDFFNKGFSAYDITGNEGLIVTDGTQVDVSLPVFRLGAQASGMPTGSDPATALERWTPPLYQEDAAKGVLTQRRGAGVSLTAGHVNSTAAQLATTALTVGQGAVIHVDPGQAINLRSVGQLTMDGTLNAWGGNVSLGGLTTGASEAVNAIGHGRSIWVGEQAVIDVSARAATAVDNRGRTYGLVRDGGSLNIGGTFDLNTGLAKASDLFVVVRNGARLEASGTQALINVPGQGAVQAASNGGSITLASNNGLYLEGRFVARAGGAGAAGGSLNVALDTPYYQKASVTDRVLKVRELVLGQAHQPTALAGTAEDAAASLAYGQGRLGVDQVSAGGFDNLALLSNGLLSFDGDVTLNMGQSLRLYSRGYGLSDNAAGNSRINLSAPYLLLAGFLAPEETGKDLYVRPVPVLPAPSQQATEAQLTATGSLIDVRGNVIFGNRSHVFRADNSQASLERRGFDQVNLTSQGDLRFLAGAAENDIITGVSTQLLTQGDMTLRAAQLYPATEVSARVIAGYRGQSTTTSLDLDFDPLRTLTIGRVGSADAPIPYSAFGRLQLGAATVRQGGVVRAPLGLIDIGSMGSSVVQLLPGSLTSVSGKGLVLPYGGTLDGQVYKYNGKTVKFIGQGGVVTREGDLNVGVILGGKTISVLPDATLDLSGGGDLLGAGFVSGRGGSTDARYNPLVQFGANGGFVLPGLSTNPIYAIVPGIQPGAAPVAAEGGAVTPLVGQQITIGAGVPGLPAGTYTLMPSTYALMPGAFRVEINGLAGQGSGTATTLMRNGSWATSGHLSIAHTGISNSVASQLTLTSADTLRRYSDYNETRYAQFARADAARLGVPRPMLEADAKTLKLALRPGDGAEAFSFQGIGRFGAASGGYGGTVAVIDRSTQGIEVVGAGQSATAGFAGITFNADSLNALGASRLVVGGMTVVEYGQSGNFIYLANGVNRADSNVILRNGATLAAPEVFLVSNTGSIIVEQGASINTLGRGNASYDARDGYIYQVANTLAVSNGLLNVISAPKVGSVISQGINIGACSGGVCGGQTGLYSNGSIVALTDSTFQLGEQVRYGTRHLNLGVSTLNLGSAEALTAAAAANRLPAGLTLSQALLDRLLRGDTQFGAPALETLQLSARDGFNFYGNAVLDTYDPLTGKSLLSNLMLSTPALYGAGGANDVASIHTANLIWLGAITAPGAVVAGGAGTGSGRLDVNAERIEFGYGAFGQPSNVKSFDRLALGFANVTLNASERITANHKGSLSVYQRQGAYDPVSGFQYSGGNLTIRTPLMTGEAGSVNVIKAGGAIDIGASAGPRGTASGQGAELSLQGESIRVASAVVLPSGKVSLSARGDVMLTDDALIDVAGRAIPFNDVTQYGWGGDVLLDSRSGNILQAAGSTIDLSAKHNQAGKLRAVATDAAGGIVDLQGKILGSSSGHYLAGGTSIPYLAGTVEIQAQRLGSSGALDQQFADLNQRLNNGEVFGARSFQLKQGDLTIGNGLKAGTISVSVDNGSLRVKGLVDASGERVGSINLAGKNGLTLDSTAVLDAHGSKLRVDSYGKIIDAPNRASVVLGSGTGQLTLADGVRIDLRHGTDGAAGNDGRNRGTLALNAPRLFNPDGSSNDINIDASGRLTVQGARSITLNGMATYDDAPEKTDPTASGRPYQEITQGYLDGKHALSEAFINAAKNNLNLLNNKLAGLNNATYADAFHLRPGVEIVSKTPDGDLVVQGDLDLSGYRYASLNPNSQKDNSIYGSGESGSLTLRAGGDLNIYGSINDGFAKPPVSEDDKGWVLLPGVDFSGGNIVVPGNGVTLADGTAFPAGATLNYDLPIKGLTVAAGTRLPVVATLAQDLVLPAGSVLSADVRDGSGNLLFAAGTLLSQAQTLVAGTQLGAGMLLTEGTRLQAMTWPKGVPLPTVHGATLANNSVLLSGNKALPKGGLIPAGTDVKLPNGATSVQLRVGVSGAAGQVWAISPMLAEGTQSWSLRLVAGADTEAADSRILQAHPRSGEILLADNHYGMFAKEMPAKGVQTWTAQAVIDMGFAGVVVKEGDPIDQAVLDGFGLGSIEDFCAATPEYCKPKVTYVFTQYAADDLANNGINVVVGTEMTDAFFQSIGYPSVEEVCATAPDYCLLKADKEYAAVPSSTRFSVIRTGTGDLELLSAGSLSMDSLYGVYTAGTSSTGTFAGDPYNLPKAKPAGADPAAKTVLNDTGSFFEKFVNGSPTSIYRAWYPEAGGNLTLTVGGDLTGNITSVTGLNPARPNPRDAGVDSAAVGNWLWRQGSSDVATGGQAQPTAWWINFGSYTATTAADKLLGFTGFGALGGGNVDVDVSGNAGVLNTLGYSTQHVEANPHSQGLVLAVGSTGRVASDGSLQLTGGGDLRVRIGGALNPASVADSGDHRDGVLVNLRGDVQLRSATVGSVDVMYGSVAGVQSPGETRAYDPLVATRGVARGGMTLVPGDATFNLQTLGDLVVQNVEDPGRVVLSHLSPFAQGAEQGTGTSWFTLWTKGTSIDLFSLGGNLTPFSRSDATADLAVVYPSIVRATAASGSLYYGKAAQAQANGDNNYTYPLLLAPGENGQLQFMAQDSIYAGGMTVSQSGTAQSTTATPWHPAYQGRIGNAVKASNLSVNGNSGSQPLFVFGPGTAALSPGGSAEPARFYAIDGDLVGVSSGRVIAFGTTVGSLHEGQTWYEGNGSVWMMAGRDIVSSGRRFGQDSLAVAGMRTQDNLIIHDNPNDISVVSAGRDILYSNFQVAGPGLLELSAGRNILLSGSGALGESSVTSLGPLLAGDNRPGASIVMQAGVGPHGPDYLRFVEAYLNPVNLAQPGESIQGNKVAKTYENELVTWLAERFGFVGDTAQARAYYVALPAEQQRVFARDLYFAELKAAGREYNTDGSVRQGSYLRGRAAIAALFPDKDVAGNPIAYTGDITLFGGSGVHTNFGGSIQMLTPGGSQTFGIEGEAPPSTAGVITQGAGDIQLYSMGSILLGQSRIMTTFGGSIMGWTSEGDINAGRGSKTTVVYTPPKRVYDNWGNVALSPSVPSTGAGIATLNPIPEVPAGDIDLIAPLGTIDAGEAGIRVSGNVNIAALRVVNAANIQSQGKSSGVPVSAAVNTNAMTSASAAGAAASQAAEDAARSQQAAAKQGRPSIMTVEVLSLGNEPLPQEPAPAQKTSGYNPDSPVQVLGAGPLSEQARARLTEEERKQISL</sequence>
<feature type="domain" description="Filamentous haemagglutinin FhaB/tRNA nuclease CdiA-like TPS" evidence="6">
    <location>
        <begin position="128"/>
        <end position="242"/>
    </location>
</feature>
<proteinExistence type="predicted"/>
<dbReference type="InterPro" id="IPR021026">
    <property type="entry name" value="Filamn_hemagglutn_DUF3739"/>
</dbReference>
<dbReference type="EMBL" id="CP007637">
    <property type="protein sequence ID" value="AIB36153.1"/>
    <property type="molecule type" value="Genomic_DNA"/>
</dbReference>
<dbReference type="OrthoDB" id="218680at2"/>
<dbReference type="SUPFAM" id="SSF51126">
    <property type="entry name" value="Pectin lyase-like"/>
    <property type="match status" value="1"/>
</dbReference>
<comment type="subcellular location">
    <subcellularLocation>
        <location evidence="1">Secreted</location>
    </subcellularLocation>
</comment>
<dbReference type="SMART" id="SM00912">
    <property type="entry name" value="Haemagg_act"/>
    <property type="match status" value="1"/>
</dbReference>
<dbReference type="eggNOG" id="COG3210">
    <property type="taxonomic scope" value="Bacteria"/>
</dbReference>
<dbReference type="RefSeq" id="WP_010211145.1">
    <property type="nucleotide sequence ID" value="NZ_CP007637.1"/>
</dbReference>
<evidence type="ECO:0000313" key="8">
    <source>
        <dbReference type="Proteomes" id="UP000027308"/>
    </source>
</evidence>
<dbReference type="InterPro" id="IPR012334">
    <property type="entry name" value="Pectin_lyas_fold"/>
</dbReference>
<dbReference type="Gene3D" id="2.160.20.10">
    <property type="entry name" value="Single-stranded right-handed beta-helix, Pectin lyase-like"/>
    <property type="match status" value="1"/>
</dbReference>
<accession>A0A1N7UGN1</accession>
<evidence type="ECO:0000256" key="4">
    <source>
        <dbReference type="SAM" id="MobiDB-lite"/>
    </source>
</evidence>
<evidence type="ECO:0000259" key="6">
    <source>
        <dbReference type="SMART" id="SM00912"/>
    </source>
</evidence>
<organism evidence="7 8">
    <name type="scientific">Pseudomonas simiae</name>
    <dbReference type="NCBI Taxonomy" id="321846"/>
    <lineage>
        <taxon>Bacteria</taxon>
        <taxon>Pseudomonadati</taxon>
        <taxon>Pseudomonadota</taxon>
        <taxon>Gammaproteobacteria</taxon>
        <taxon>Pseudomonadales</taxon>
        <taxon>Pseudomonadaceae</taxon>
        <taxon>Pseudomonas</taxon>
    </lineage>
</organism>
<dbReference type="Proteomes" id="UP000027308">
    <property type="component" value="Chromosome"/>
</dbReference>
<keyword evidence="2" id="KW-0964">Secreted</keyword>
<dbReference type="GO" id="GO:0005576">
    <property type="term" value="C:extracellular region"/>
    <property type="evidence" value="ECO:0007669"/>
    <property type="project" value="UniProtKB-SubCell"/>
</dbReference>
<dbReference type="NCBIfam" id="TIGR01901">
    <property type="entry name" value="adhes_NPXG"/>
    <property type="match status" value="1"/>
</dbReference>
<dbReference type="InterPro" id="IPR050909">
    <property type="entry name" value="Bact_Autotransporter_VF"/>
</dbReference>
<feature type="region of interest" description="Disordered" evidence="4">
    <location>
        <begin position="4141"/>
        <end position="4174"/>
    </location>
</feature>
<feature type="chain" id="PRO_5009944904" evidence="5">
    <location>
        <begin position="38"/>
        <end position="4190"/>
    </location>
</feature>
<protein>
    <submittedName>
        <fullName evidence="7">Hemagglutinin</fullName>
    </submittedName>
</protein>
<reference evidence="7 8" key="1">
    <citation type="submission" date="2014-05" db="EMBL/GenBank/DDBJ databases">
        <title>Pseudomonas simiae WCS417.</title>
        <authorList>
            <person name="Berendsen R.L."/>
        </authorList>
    </citation>
    <scope>NUCLEOTIDE SEQUENCE [LARGE SCALE GENOMIC DNA]</scope>
    <source>
        <strain evidence="7 8">WCS417</strain>
    </source>
</reference>
<dbReference type="PANTHER" id="PTHR12338:SF8">
    <property type="entry name" value="HEME_HEMOPEXIN-BINDING PROTEIN"/>
    <property type="match status" value="1"/>
</dbReference>
<feature type="signal peptide" evidence="5">
    <location>
        <begin position="1"/>
        <end position="37"/>
    </location>
</feature>
<dbReference type="PANTHER" id="PTHR12338">
    <property type="entry name" value="AUTOTRANSPORTER"/>
    <property type="match status" value="1"/>
</dbReference>
<gene>
    <name evidence="7" type="ORF">PS417_11315</name>
</gene>
<evidence type="ECO:0000256" key="2">
    <source>
        <dbReference type="ARBA" id="ARBA00022525"/>
    </source>
</evidence>
<evidence type="ECO:0000256" key="5">
    <source>
        <dbReference type="SAM" id="SignalP"/>
    </source>
</evidence>
<dbReference type="Pfam" id="PF05860">
    <property type="entry name" value="TPS"/>
    <property type="match status" value="1"/>
</dbReference>
<name>A0A1N7UGN1_9PSED</name>
<dbReference type="InterPro" id="IPR008638">
    <property type="entry name" value="FhaB/CdiA-like_TPS"/>
</dbReference>
<keyword evidence="3 5" id="KW-0732">Signal</keyword>